<name>E0SSZ0_IGNAA</name>
<dbReference type="SUPFAM" id="SSF141694">
    <property type="entry name" value="AF2212/PG0164-like"/>
    <property type="match status" value="1"/>
</dbReference>
<evidence type="ECO:0000256" key="3">
    <source>
        <dbReference type="RuleBase" id="RU368051"/>
    </source>
</evidence>
<dbReference type="KEGG" id="iag:Igag_1856"/>
<dbReference type="Pfam" id="PF01954">
    <property type="entry name" value="AF2212-like"/>
    <property type="match status" value="1"/>
</dbReference>
<gene>
    <name evidence="4" type="ordered locus">Igag_1856</name>
</gene>
<keyword evidence="5" id="KW-1185">Reference proteome</keyword>
<dbReference type="EMBL" id="CP002098">
    <property type="protein sequence ID" value="ADM28651.1"/>
    <property type="molecule type" value="Genomic_DNA"/>
</dbReference>
<dbReference type="BioCyc" id="IAGG583356:GHAH-1845-MONOMER"/>
<dbReference type="Gene3D" id="4.10.1150.10">
    <property type="entry name" value="AF2212/PG0164-like"/>
    <property type="match status" value="1"/>
</dbReference>
<comment type="function">
    <text evidence="3">Antitoxin component of a type II toxin-antitoxin (TA) system.</text>
</comment>
<dbReference type="InterPro" id="IPR024069">
    <property type="entry name" value="AF2212-like_dom_sf"/>
</dbReference>
<evidence type="ECO:0000313" key="4">
    <source>
        <dbReference type="EMBL" id="ADM28651.1"/>
    </source>
</evidence>
<protein>
    <recommendedName>
        <fullName evidence="3">Antitoxin</fullName>
    </recommendedName>
</protein>
<evidence type="ECO:0000256" key="1">
    <source>
        <dbReference type="ARBA" id="ARBA00006615"/>
    </source>
</evidence>
<dbReference type="Proteomes" id="UP000001304">
    <property type="component" value="Chromosome"/>
</dbReference>
<sequence length="78" mass="8927">MLDTGVGELSKAVRVRYEKGVLKPLEPVDLQEGEERIAVLIPIGEERRRILRKYRGILGKATEEEIEELLAEAEWEPL</sequence>
<comment type="similarity">
    <text evidence="1 3">Belongs to the UPF0165 family.</text>
</comment>
<evidence type="ECO:0000313" key="5">
    <source>
        <dbReference type="Proteomes" id="UP000001304"/>
    </source>
</evidence>
<accession>E0SSZ0</accession>
<evidence type="ECO:0000256" key="2">
    <source>
        <dbReference type="ARBA" id="ARBA00022649"/>
    </source>
</evidence>
<dbReference type="AlphaFoldDB" id="E0SSZ0"/>
<keyword evidence="2 3" id="KW-1277">Toxin-antitoxin system</keyword>
<reference evidence="4 5" key="1">
    <citation type="journal article" date="2010" name="Stand. Genomic Sci.">
        <title>Complete genome sequence of Ignisphaera aggregans type strain (AQ1.S1).</title>
        <authorList>
            <person name="Goker M."/>
            <person name="Held B."/>
            <person name="Lapidus A."/>
            <person name="Nolan M."/>
            <person name="Spring S."/>
            <person name="Yasawong M."/>
            <person name="Lucas S."/>
            <person name="Glavina Del Rio T."/>
            <person name="Tice H."/>
            <person name="Cheng J.F."/>
            <person name="Goodwin L."/>
            <person name="Tapia R."/>
            <person name="Pitluck S."/>
            <person name="Liolios K."/>
            <person name="Ivanova N."/>
            <person name="Mavromatis K."/>
            <person name="Mikhailova N."/>
            <person name="Pati A."/>
            <person name="Chen A."/>
            <person name="Palaniappan K."/>
            <person name="Brambilla E."/>
            <person name="Land M."/>
            <person name="Hauser L."/>
            <person name="Chang Y.J."/>
            <person name="Jeffries C.D."/>
            <person name="Brettin T."/>
            <person name="Detter J.C."/>
            <person name="Han C."/>
            <person name="Rohde M."/>
            <person name="Sikorski J."/>
            <person name="Woyke T."/>
            <person name="Bristow J."/>
            <person name="Eisen J.A."/>
            <person name="Markowitz V."/>
            <person name="Hugenholtz P."/>
            <person name="Kyrpides N.C."/>
            <person name="Klenk H.P."/>
        </authorList>
    </citation>
    <scope>NUCLEOTIDE SEQUENCE [LARGE SCALE GENOMIC DNA]</scope>
    <source>
        <strain evidence="5">DSM 17230 / JCM 13409 / AQ1.S1</strain>
    </source>
</reference>
<proteinExistence type="inferred from homology"/>
<dbReference type="HOGENOM" id="CLU_200885_1_0_2"/>
<dbReference type="InterPro" id="IPR008203">
    <property type="entry name" value="AF2212-like"/>
</dbReference>
<organism evidence="4 5">
    <name type="scientific">Ignisphaera aggregans (strain DSM 17230 / JCM 13409 / AQ1.S1)</name>
    <dbReference type="NCBI Taxonomy" id="583356"/>
    <lineage>
        <taxon>Archaea</taxon>
        <taxon>Thermoproteota</taxon>
        <taxon>Thermoprotei</taxon>
        <taxon>Desulfurococcales</taxon>
        <taxon>Desulfurococcaceae</taxon>
        <taxon>Ignisphaera</taxon>
    </lineage>
</organism>